<evidence type="ECO:0000313" key="1">
    <source>
        <dbReference type="EMBL" id="MBX48557.1"/>
    </source>
</evidence>
<reference evidence="1" key="1">
    <citation type="submission" date="2018-02" db="EMBL/GenBank/DDBJ databases">
        <title>Rhizophora mucronata_Transcriptome.</title>
        <authorList>
            <person name="Meera S.P."/>
            <person name="Sreeshan A."/>
            <person name="Augustine A."/>
        </authorList>
    </citation>
    <scope>NUCLEOTIDE SEQUENCE</scope>
    <source>
        <tissue evidence="1">Leaf</tissue>
    </source>
</reference>
<name>A0A2P2P1F6_RHIMU</name>
<organism evidence="1">
    <name type="scientific">Rhizophora mucronata</name>
    <name type="common">Asiatic mangrove</name>
    <dbReference type="NCBI Taxonomy" id="61149"/>
    <lineage>
        <taxon>Eukaryota</taxon>
        <taxon>Viridiplantae</taxon>
        <taxon>Streptophyta</taxon>
        <taxon>Embryophyta</taxon>
        <taxon>Tracheophyta</taxon>
        <taxon>Spermatophyta</taxon>
        <taxon>Magnoliopsida</taxon>
        <taxon>eudicotyledons</taxon>
        <taxon>Gunneridae</taxon>
        <taxon>Pentapetalae</taxon>
        <taxon>rosids</taxon>
        <taxon>fabids</taxon>
        <taxon>Malpighiales</taxon>
        <taxon>Rhizophoraceae</taxon>
        <taxon>Rhizophora</taxon>
    </lineage>
</organism>
<sequence>MKSSHRPCVYHLSQQEHYPISSLPQLTDHWAVIEIFS</sequence>
<protein>
    <submittedName>
        <fullName evidence="1">Uncharacterized protein</fullName>
    </submittedName>
</protein>
<dbReference type="AlphaFoldDB" id="A0A2P2P1F6"/>
<accession>A0A2P2P1F6</accession>
<proteinExistence type="predicted"/>
<dbReference type="EMBL" id="GGEC01068073">
    <property type="protein sequence ID" value="MBX48557.1"/>
    <property type="molecule type" value="Transcribed_RNA"/>
</dbReference>